<protein>
    <recommendedName>
        <fullName evidence="1">ESAT-6-like protein</fullName>
    </recommendedName>
</protein>
<keyword evidence="3" id="KW-1185">Reference proteome</keyword>
<accession>A0A543HH50</accession>
<gene>
    <name evidence="2" type="ORF">FB466_2612</name>
</gene>
<dbReference type="Proteomes" id="UP000318331">
    <property type="component" value="Unassembled WGS sequence"/>
</dbReference>
<reference evidence="2 3" key="1">
    <citation type="submission" date="2019-06" db="EMBL/GenBank/DDBJ databases">
        <title>Sequencing the genomes of 1000 actinobacteria strains.</title>
        <authorList>
            <person name="Klenk H.-P."/>
        </authorList>
    </citation>
    <scope>NUCLEOTIDE SEQUENCE [LARGE SCALE GENOMIC DNA]</scope>
    <source>
        <strain evidence="2 3">DSM 18031</strain>
    </source>
</reference>
<sequence>MQSMSVNPAQVSALSNQIRNGATGIRSQLDTLQSEVGKLRASWDGQAQKAYDEAQRKWSASLSEMQQLLEQIARKTEEMSQSYVSGDSSSSNRFQI</sequence>
<dbReference type="NCBIfam" id="TIGR03930">
    <property type="entry name" value="WXG100_ESAT6"/>
    <property type="match status" value="1"/>
</dbReference>
<dbReference type="AlphaFoldDB" id="A0A543HH50"/>
<dbReference type="EMBL" id="VFPN01000004">
    <property type="protein sequence ID" value="TQM57617.1"/>
    <property type="molecule type" value="Genomic_DNA"/>
</dbReference>
<evidence type="ECO:0000256" key="1">
    <source>
        <dbReference type="RuleBase" id="RU362001"/>
    </source>
</evidence>
<proteinExistence type="inferred from homology"/>
<dbReference type="InterPro" id="IPR010310">
    <property type="entry name" value="T7SS_ESAT-6-like"/>
</dbReference>
<comment type="caution">
    <text evidence="2">The sequence shown here is derived from an EMBL/GenBank/DDBJ whole genome shotgun (WGS) entry which is preliminary data.</text>
</comment>
<organism evidence="2 3">
    <name type="scientific">Klugiella xanthotipulae</name>
    <dbReference type="NCBI Taxonomy" id="244735"/>
    <lineage>
        <taxon>Bacteria</taxon>
        <taxon>Bacillati</taxon>
        <taxon>Actinomycetota</taxon>
        <taxon>Actinomycetes</taxon>
        <taxon>Micrococcales</taxon>
        <taxon>Microbacteriaceae</taxon>
        <taxon>Klugiella</taxon>
    </lineage>
</organism>
<dbReference type="InterPro" id="IPR036689">
    <property type="entry name" value="ESAT-6-like_sf"/>
</dbReference>
<dbReference type="SUPFAM" id="SSF140453">
    <property type="entry name" value="EsxAB dimer-like"/>
    <property type="match status" value="1"/>
</dbReference>
<evidence type="ECO:0000313" key="3">
    <source>
        <dbReference type="Proteomes" id="UP000318331"/>
    </source>
</evidence>
<dbReference type="Pfam" id="PF06013">
    <property type="entry name" value="WXG100"/>
    <property type="match status" value="1"/>
</dbReference>
<comment type="similarity">
    <text evidence="1">Belongs to the WXG100 family.</text>
</comment>
<dbReference type="Gene3D" id="1.10.287.1060">
    <property type="entry name" value="ESAT-6-like"/>
    <property type="match status" value="1"/>
</dbReference>
<name>A0A543HH50_9MICO</name>
<evidence type="ECO:0000313" key="2">
    <source>
        <dbReference type="EMBL" id="TQM57617.1"/>
    </source>
</evidence>
<dbReference type="RefSeq" id="WP_246054671.1">
    <property type="nucleotide sequence ID" value="NZ_BAAAYS010000015.1"/>
</dbReference>